<dbReference type="AlphaFoldDB" id="A0A7D7RN58"/>
<evidence type="ECO:0000256" key="9">
    <source>
        <dbReference type="ARBA" id="ARBA00022692"/>
    </source>
</evidence>
<evidence type="ECO:0000256" key="8">
    <source>
        <dbReference type="ARBA" id="ARBA00022691"/>
    </source>
</evidence>
<comment type="subcellular location">
    <subcellularLocation>
        <location evidence="1">Cell inner membrane</location>
        <topology evidence="1">Multi-pass membrane protein</topology>
    </subcellularLocation>
    <subcellularLocation>
        <location evidence="18">Cell membrane</location>
        <topology evidence="18">Multi-pass membrane protein</topology>
    </subcellularLocation>
</comment>
<dbReference type="PRINTS" id="PR00864">
    <property type="entry name" value="PREPILNPTASE"/>
</dbReference>
<name>A0A7D7RN58_9NEIS</name>
<dbReference type="InterPro" id="IPR010627">
    <property type="entry name" value="Prepilin_pept_A24_N"/>
</dbReference>
<keyword evidence="10 18" id="KW-0378">Hydrolase</keyword>
<evidence type="ECO:0000256" key="10">
    <source>
        <dbReference type="ARBA" id="ARBA00022801"/>
    </source>
</evidence>
<dbReference type="GO" id="GO:0005886">
    <property type="term" value="C:plasma membrane"/>
    <property type="evidence" value="ECO:0007669"/>
    <property type="project" value="UniProtKB-SubCell"/>
</dbReference>
<dbReference type="GO" id="GO:0008168">
    <property type="term" value="F:methyltransferase activity"/>
    <property type="evidence" value="ECO:0007669"/>
    <property type="project" value="UniProtKB-KW"/>
</dbReference>
<keyword evidence="12 19" id="KW-0472">Membrane</keyword>
<keyword evidence="5 18" id="KW-0489">Methyltransferase</keyword>
<evidence type="ECO:0000256" key="15">
    <source>
        <dbReference type="ARBA" id="ARBA00067082"/>
    </source>
</evidence>
<dbReference type="RefSeq" id="WP_182122377.1">
    <property type="nucleotide sequence ID" value="NZ_CP059567.1"/>
</dbReference>
<feature type="transmembrane region" description="Helical" evidence="19">
    <location>
        <begin position="250"/>
        <end position="270"/>
    </location>
</feature>
<dbReference type="Pfam" id="PF01478">
    <property type="entry name" value="Peptidase_A24"/>
    <property type="match status" value="1"/>
</dbReference>
<evidence type="ECO:0000313" key="23">
    <source>
        <dbReference type="Proteomes" id="UP000514752"/>
    </source>
</evidence>
<comment type="catalytic activity">
    <reaction evidence="14 18">
        <text>Typically cleaves a -Gly-|-Phe- bond to release an N-terminal, basic peptide of 5-8 residues from type IV prepilin, and then N-methylates the new N-terminal amino group, the methyl donor being S-adenosyl-L-methionine.</text>
        <dbReference type="EC" id="3.4.23.43"/>
    </reaction>
</comment>
<evidence type="ECO:0000256" key="7">
    <source>
        <dbReference type="ARBA" id="ARBA00022679"/>
    </source>
</evidence>
<protein>
    <recommendedName>
        <fullName evidence="16 18">Prepilin leader peptidase/N-methyltransferase</fullName>
        <ecNumber evidence="18">2.1.1.-</ecNumber>
        <ecNumber evidence="15 18">3.4.23.43</ecNumber>
    </recommendedName>
</protein>
<dbReference type="Pfam" id="PF06750">
    <property type="entry name" value="A24_N_bact"/>
    <property type="match status" value="1"/>
</dbReference>
<comment type="function">
    <text evidence="18">Plays an essential role in type IV pili and type II pseudopili formation by proteolytically removing the leader sequence from substrate proteins and subsequently monomethylating the alpha-amino group of the newly exposed N-terminal phenylalanine.</text>
</comment>
<evidence type="ECO:0000256" key="4">
    <source>
        <dbReference type="ARBA" id="ARBA00022519"/>
    </source>
</evidence>
<dbReference type="FunFam" id="1.20.120.1220:FF:000001">
    <property type="entry name" value="Type 4 prepilin-like proteins leader peptide-processing enzyme"/>
    <property type="match status" value="1"/>
</dbReference>
<evidence type="ECO:0000256" key="1">
    <source>
        <dbReference type="ARBA" id="ARBA00004429"/>
    </source>
</evidence>
<dbReference type="InterPro" id="IPR014032">
    <property type="entry name" value="Peptidase_A24A_bac"/>
</dbReference>
<dbReference type="Proteomes" id="UP000514752">
    <property type="component" value="Chromosome"/>
</dbReference>
<feature type="domain" description="Prepilin peptidase A24 N-terminal" evidence="21">
    <location>
        <begin position="14"/>
        <end position="121"/>
    </location>
</feature>
<sequence length="284" mass="31183">MNFEAQVSIVMAVLLGLLVGSFLNVVIYRLPLMLEKQWQVLAKQHLDLPLTEEELQPFNLMFPPSRCPECGTGVKPWQNIPLLSYLLLRGRCHHCRIPIGWRYPAVELLTGVLFGVVAWRYGVSGVTLGGLLLTAMLIAMTFIDADTQLLPDQLTLPLIWLGLLFNWQFGFVSLPQALLGAVCGYMSLWLLFHLFKLLTGKDGMGYGDFKLLAALGAWLGVGSLPVIVFMAALVGLVAALVMKAAKGQPIAFGPALAIAGWIVFVANDVVKQGMDWWLSKSGFI</sequence>
<dbReference type="KEGG" id="nsg:H3L94_01490"/>
<accession>A0A7D7RN58</accession>
<evidence type="ECO:0000256" key="12">
    <source>
        <dbReference type="ARBA" id="ARBA00023136"/>
    </source>
</evidence>
<keyword evidence="8" id="KW-0949">S-adenosyl-L-methionine</keyword>
<dbReference type="EC" id="3.4.23.43" evidence="15 18"/>
<evidence type="ECO:0000256" key="17">
    <source>
        <dbReference type="RuleBase" id="RU003793"/>
    </source>
</evidence>
<evidence type="ECO:0000256" key="11">
    <source>
        <dbReference type="ARBA" id="ARBA00022989"/>
    </source>
</evidence>
<evidence type="ECO:0000313" key="22">
    <source>
        <dbReference type="EMBL" id="QMT40762.1"/>
    </source>
</evidence>
<keyword evidence="13 18" id="KW-0511">Multifunctional enzyme</keyword>
<dbReference type="GO" id="GO:0006465">
    <property type="term" value="P:signal peptide processing"/>
    <property type="evidence" value="ECO:0007669"/>
    <property type="project" value="TreeGrafter"/>
</dbReference>
<dbReference type="Gene3D" id="1.20.120.1220">
    <property type="match status" value="1"/>
</dbReference>
<organism evidence="22 23">
    <name type="scientific">Neisseria shayeganii</name>
    <dbReference type="NCBI Taxonomy" id="607712"/>
    <lineage>
        <taxon>Bacteria</taxon>
        <taxon>Pseudomonadati</taxon>
        <taxon>Pseudomonadota</taxon>
        <taxon>Betaproteobacteria</taxon>
        <taxon>Neisseriales</taxon>
        <taxon>Neisseriaceae</taxon>
        <taxon>Neisseria</taxon>
    </lineage>
</organism>
<feature type="transmembrane region" description="Helical" evidence="19">
    <location>
        <begin position="154"/>
        <end position="171"/>
    </location>
</feature>
<evidence type="ECO:0000256" key="19">
    <source>
        <dbReference type="SAM" id="Phobius"/>
    </source>
</evidence>
<feature type="transmembrane region" description="Helical" evidence="19">
    <location>
        <begin position="211"/>
        <end position="238"/>
    </location>
</feature>
<evidence type="ECO:0000256" key="2">
    <source>
        <dbReference type="ARBA" id="ARBA00005801"/>
    </source>
</evidence>
<dbReference type="InterPro" id="IPR050882">
    <property type="entry name" value="Prepilin_peptidase/N-MTase"/>
</dbReference>
<evidence type="ECO:0000256" key="3">
    <source>
        <dbReference type="ARBA" id="ARBA00022475"/>
    </source>
</evidence>
<evidence type="ECO:0000256" key="14">
    <source>
        <dbReference type="ARBA" id="ARBA00050401"/>
    </source>
</evidence>
<comment type="similarity">
    <text evidence="2 17">Belongs to the peptidase A24 family.</text>
</comment>
<dbReference type="EMBL" id="CP059567">
    <property type="protein sequence ID" value="QMT40762.1"/>
    <property type="molecule type" value="Genomic_DNA"/>
</dbReference>
<keyword evidence="4" id="KW-0997">Cell inner membrane</keyword>
<keyword evidence="6 18" id="KW-0645">Protease</keyword>
<evidence type="ECO:0000259" key="21">
    <source>
        <dbReference type="Pfam" id="PF06750"/>
    </source>
</evidence>
<reference evidence="22 23" key="1">
    <citation type="submission" date="2020-07" db="EMBL/GenBank/DDBJ databases">
        <title>Genomic diversity of species in the Neisseriaceae family.</title>
        <authorList>
            <person name="Vincent A.T."/>
            <person name="Bernet E."/>
            <person name="Veyrier F.J."/>
        </authorList>
    </citation>
    <scope>NUCLEOTIDE SEQUENCE [LARGE SCALE GENOMIC DNA]</scope>
    <source>
        <strain evidence="22 23">DSM 22244</strain>
    </source>
</reference>
<gene>
    <name evidence="22" type="ORF">H3L94_01490</name>
</gene>
<dbReference type="InterPro" id="IPR000045">
    <property type="entry name" value="Prepilin_IV_endopep_pep"/>
</dbReference>
<keyword evidence="9 18" id="KW-0812">Transmembrane</keyword>
<keyword evidence="11 19" id="KW-1133">Transmembrane helix</keyword>
<evidence type="ECO:0000256" key="13">
    <source>
        <dbReference type="ARBA" id="ARBA00023268"/>
    </source>
</evidence>
<dbReference type="GO" id="GO:0004190">
    <property type="term" value="F:aspartic-type endopeptidase activity"/>
    <property type="evidence" value="ECO:0007669"/>
    <property type="project" value="UniProtKB-EC"/>
</dbReference>
<evidence type="ECO:0000256" key="5">
    <source>
        <dbReference type="ARBA" id="ARBA00022603"/>
    </source>
</evidence>
<dbReference type="EC" id="2.1.1.-" evidence="18"/>
<feature type="transmembrane region" description="Helical" evidence="19">
    <location>
        <begin position="6"/>
        <end position="28"/>
    </location>
</feature>
<feature type="transmembrane region" description="Helical" evidence="19">
    <location>
        <begin position="125"/>
        <end position="142"/>
    </location>
</feature>
<dbReference type="PANTHER" id="PTHR30487:SF0">
    <property type="entry name" value="PREPILIN LEADER PEPTIDASE_N-METHYLTRANSFERASE-RELATED"/>
    <property type="match status" value="1"/>
</dbReference>
<feature type="transmembrane region" description="Helical" evidence="19">
    <location>
        <begin position="177"/>
        <end position="199"/>
    </location>
</feature>
<evidence type="ECO:0000256" key="18">
    <source>
        <dbReference type="RuleBase" id="RU003794"/>
    </source>
</evidence>
<evidence type="ECO:0000256" key="16">
    <source>
        <dbReference type="ARBA" id="ARBA00071870"/>
    </source>
</evidence>
<keyword evidence="3" id="KW-1003">Cell membrane</keyword>
<feature type="domain" description="Prepilin type IV endopeptidase peptidase" evidence="20">
    <location>
        <begin position="131"/>
        <end position="239"/>
    </location>
</feature>
<evidence type="ECO:0000256" key="6">
    <source>
        <dbReference type="ARBA" id="ARBA00022670"/>
    </source>
</evidence>
<keyword evidence="7 18" id="KW-0808">Transferase</keyword>
<evidence type="ECO:0000259" key="20">
    <source>
        <dbReference type="Pfam" id="PF01478"/>
    </source>
</evidence>
<dbReference type="GO" id="GO:0032259">
    <property type="term" value="P:methylation"/>
    <property type="evidence" value="ECO:0007669"/>
    <property type="project" value="UniProtKB-KW"/>
</dbReference>
<dbReference type="PANTHER" id="PTHR30487">
    <property type="entry name" value="TYPE 4 PREPILIN-LIKE PROTEINS LEADER PEPTIDE-PROCESSING ENZYME"/>
    <property type="match status" value="1"/>
</dbReference>
<proteinExistence type="inferred from homology"/>